<dbReference type="KEGG" id="phv:HU739_006660"/>
<evidence type="ECO:0000313" key="1">
    <source>
        <dbReference type="EMBL" id="QXI18674.1"/>
    </source>
</evidence>
<accession>A0A9E6P2A6</accession>
<proteinExistence type="predicted"/>
<reference evidence="1 2" key="1">
    <citation type="journal article" date="2020" name="Microorganisms">
        <title>Reliable Identification of Environmental Pseudomonas Isolates Using the rpoD Gene.</title>
        <authorList>
            <consortium name="The Broad Institute Genome Sequencing Platform"/>
            <person name="Girard L."/>
            <person name="Lood C."/>
            <person name="Rokni-Zadeh H."/>
            <person name="van Noort V."/>
            <person name="Lavigne R."/>
            <person name="De Mot R."/>
        </authorList>
    </citation>
    <scope>NUCLEOTIDE SEQUENCE [LARGE SCALE GENOMIC DNA]</scope>
    <source>
        <strain evidence="1 2">SWRI65</strain>
    </source>
</reference>
<dbReference type="RefSeq" id="WP_186548001.1">
    <property type="nucleotide sequence ID" value="NZ_CP077091.1"/>
</dbReference>
<dbReference type="Proteomes" id="UP000631521">
    <property type="component" value="Chromosome"/>
</dbReference>
<dbReference type="AlphaFoldDB" id="A0A9E6P2A6"/>
<sequence length="127" mass="14047">MSRPDSSIGTFDAEVDGVPFLRSIYRRLHNAGENYLLTAEDGEGNAVNFSVPAKLVEGIKHIIYPYTGALEWHVQFKNEPGSHLVKSGSAGITFDYDYRRAVGEISFNLKDERKVTGTFNLQNPGPA</sequence>
<reference evidence="1 2" key="2">
    <citation type="journal article" date="2021" name="Microorganisms">
        <title>The Ever-Expanding Pseudomonas Genus: Description of 43 New Species and Partition of the Pseudomonas putida Group.</title>
        <authorList>
            <person name="Girard L."/>
            <person name="Lood C."/>
            <person name="Hofte M."/>
            <person name="Vandamme P."/>
            <person name="Rokni-Zadeh H."/>
            <person name="van Noort V."/>
            <person name="Lavigne R."/>
            <person name="De Mot R."/>
        </authorList>
    </citation>
    <scope>NUCLEOTIDE SEQUENCE [LARGE SCALE GENOMIC DNA]</scope>
    <source>
        <strain evidence="1 2">SWRI65</strain>
    </source>
</reference>
<gene>
    <name evidence="1" type="ORF">HU739_006660</name>
</gene>
<keyword evidence="2" id="KW-1185">Reference proteome</keyword>
<name>A0A9E6P2A6_9PSED</name>
<organism evidence="1 2">
    <name type="scientific">Pseudomonas hamedanensis</name>
    <dbReference type="NCBI Taxonomy" id="2745504"/>
    <lineage>
        <taxon>Bacteria</taxon>
        <taxon>Pseudomonadati</taxon>
        <taxon>Pseudomonadota</taxon>
        <taxon>Gammaproteobacteria</taxon>
        <taxon>Pseudomonadales</taxon>
        <taxon>Pseudomonadaceae</taxon>
        <taxon>Pseudomonas</taxon>
    </lineage>
</organism>
<evidence type="ECO:0000313" key="2">
    <source>
        <dbReference type="Proteomes" id="UP000631521"/>
    </source>
</evidence>
<protein>
    <submittedName>
        <fullName evidence="1">Uncharacterized protein</fullName>
    </submittedName>
</protein>
<dbReference type="EMBL" id="CP077091">
    <property type="protein sequence ID" value="QXI18674.1"/>
    <property type="molecule type" value="Genomic_DNA"/>
</dbReference>